<evidence type="ECO:0000256" key="9">
    <source>
        <dbReference type="ARBA" id="ARBA00022989"/>
    </source>
</evidence>
<feature type="transmembrane region" description="Helical" evidence="13">
    <location>
        <begin position="140"/>
        <end position="158"/>
    </location>
</feature>
<evidence type="ECO:0000313" key="15">
    <source>
        <dbReference type="Proteomes" id="UP000261080"/>
    </source>
</evidence>
<keyword evidence="7" id="KW-1003">Cell membrane</keyword>
<feature type="transmembrane region" description="Helical" evidence="13">
    <location>
        <begin position="99"/>
        <end position="120"/>
    </location>
</feature>
<feature type="transmembrane region" description="Helical" evidence="13">
    <location>
        <begin position="417"/>
        <end position="439"/>
    </location>
</feature>
<keyword evidence="8 13" id="KW-0812">Transmembrane</keyword>
<dbReference type="PANTHER" id="PTHR43298:SF2">
    <property type="entry name" value="FMN_FAD EXPORTER YEEO-RELATED"/>
    <property type="match status" value="1"/>
</dbReference>
<feature type="transmembrane region" description="Helical" evidence="13">
    <location>
        <begin position="53"/>
        <end position="78"/>
    </location>
</feature>
<dbReference type="NCBIfam" id="TIGR00797">
    <property type="entry name" value="matE"/>
    <property type="match status" value="1"/>
</dbReference>
<feature type="transmembrane region" description="Helical" evidence="13">
    <location>
        <begin position="21"/>
        <end position="41"/>
    </location>
</feature>
<keyword evidence="11 13" id="KW-0472">Membrane</keyword>
<keyword evidence="10" id="KW-0406">Ion transport</keyword>
<keyword evidence="9 13" id="KW-1133">Transmembrane helix</keyword>
<dbReference type="GO" id="GO:0015297">
    <property type="term" value="F:antiporter activity"/>
    <property type="evidence" value="ECO:0007669"/>
    <property type="project" value="UniProtKB-KW"/>
</dbReference>
<keyword evidence="15" id="KW-1185">Reference proteome</keyword>
<evidence type="ECO:0000256" key="11">
    <source>
        <dbReference type="ARBA" id="ARBA00023136"/>
    </source>
</evidence>
<name>A0A3E3K2W4_9FIRM</name>
<dbReference type="InterPro" id="IPR002528">
    <property type="entry name" value="MATE_fam"/>
</dbReference>
<evidence type="ECO:0000256" key="3">
    <source>
        <dbReference type="ARBA" id="ARBA00010199"/>
    </source>
</evidence>
<feature type="transmembrane region" description="Helical" evidence="13">
    <location>
        <begin position="390"/>
        <end position="411"/>
    </location>
</feature>
<comment type="caution">
    <text evidence="14">The sequence shown here is derived from an EMBL/GenBank/DDBJ whole genome shotgun (WGS) entry which is preliminary data.</text>
</comment>
<feature type="transmembrane region" description="Helical" evidence="13">
    <location>
        <begin position="170"/>
        <end position="191"/>
    </location>
</feature>
<accession>A0A3E3K2W4</accession>
<evidence type="ECO:0000256" key="13">
    <source>
        <dbReference type="SAM" id="Phobius"/>
    </source>
</evidence>
<dbReference type="InterPro" id="IPR050222">
    <property type="entry name" value="MATE_MdtK"/>
</dbReference>
<dbReference type="EMBL" id="QVLX01000003">
    <property type="protein sequence ID" value="RGE87900.1"/>
    <property type="molecule type" value="Genomic_DNA"/>
</dbReference>
<gene>
    <name evidence="14" type="ORF">DW016_07255</name>
</gene>
<feature type="transmembrane region" description="Helical" evidence="13">
    <location>
        <begin position="322"/>
        <end position="342"/>
    </location>
</feature>
<dbReference type="InterPro" id="IPR048279">
    <property type="entry name" value="MdtK-like"/>
</dbReference>
<feature type="transmembrane region" description="Helical" evidence="13">
    <location>
        <begin position="197"/>
        <end position="219"/>
    </location>
</feature>
<evidence type="ECO:0000256" key="8">
    <source>
        <dbReference type="ARBA" id="ARBA00022692"/>
    </source>
</evidence>
<evidence type="ECO:0000256" key="1">
    <source>
        <dbReference type="ARBA" id="ARBA00003408"/>
    </source>
</evidence>
<comment type="subcellular location">
    <subcellularLocation>
        <location evidence="2">Cell membrane</location>
        <topology evidence="2">Multi-pass membrane protein</topology>
    </subcellularLocation>
</comment>
<feature type="transmembrane region" description="Helical" evidence="13">
    <location>
        <begin position="362"/>
        <end position="383"/>
    </location>
</feature>
<reference evidence="14 15" key="1">
    <citation type="submission" date="2018-08" db="EMBL/GenBank/DDBJ databases">
        <title>A genome reference for cultivated species of the human gut microbiota.</title>
        <authorList>
            <person name="Zou Y."/>
            <person name="Xue W."/>
            <person name="Luo G."/>
        </authorList>
    </citation>
    <scope>NUCLEOTIDE SEQUENCE [LARGE SCALE GENOMIC DNA]</scope>
    <source>
        <strain evidence="14 15">AF37-2AT</strain>
    </source>
</reference>
<dbReference type="RefSeq" id="WP_082136317.1">
    <property type="nucleotide sequence ID" value="NZ_BAABYU010000001.1"/>
</dbReference>
<evidence type="ECO:0000256" key="5">
    <source>
        <dbReference type="ARBA" id="ARBA00022448"/>
    </source>
</evidence>
<evidence type="ECO:0000256" key="7">
    <source>
        <dbReference type="ARBA" id="ARBA00022475"/>
    </source>
</evidence>
<dbReference type="GO" id="GO:0042910">
    <property type="term" value="F:xenobiotic transmembrane transporter activity"/>
    <property type="evidence" value="ECO:0007669"/>
    <property type="project" value="InterPro"/>
</dbReference>
<evidence type="ECO:0000256" key="10">
    <source>
        <dbReference type="ARBA" id="ARBA00023065"/>
    </source>
</evidence>
<evidence type="ECO:0000313" key="14">
    <source>
        <dbReference type="EMBL" id="RGE87900.1"/>
    </source>
</evidence>
<dbReference type="OrthoDB" id="9776324at2"/>
<dbReference type="PIRSF" id="PIRSF006603">
    <property type="entry name" value="DinF"/>
    <property type="match status" value="1"/>
</dbReference>
<sequence>MKWKGEEKMTDLVEGNTKSRLFRFMLPLLAGNFLQQCYSFADGVIVGQVVGKNGLAAIGASNSIQFLMVAVLMGLGAGSEILISMRIGQREWKLAKRTLDTLLTSVLVVSLVLSVIGIFVSRHLLIWIDTPETVLTEAVRYLRIYFVGLIGVAGYSTLSGMIRSTGNSKVPLLLLVVTSVVNIVLDLLFVAKIQMGVMGAGIATVIAQTLSFLLCLIYINIKKGMLKYHPFCGDFDFKVVKEGIKCGIPYSVEQGMVSIGMIFLQAAVNSLGVNEMTAYTIGSKIDSFASIPITGMGQALCIFTSQNLGAGEIQRAKKGKKLCLNWAWIFSAGLLLVLWSAGRMIIHIFTDDRDIVNMTYEYIRILSIAYFLASYFVILNGYIRGTGNTVLPMFSSVFGYWAARLPAAYVLKEIAGYMGICLAIPAGWIGSCIIVRFYIHSKKFTVFMKRQEEAEYERTDRKNQAIYRS</sequence>
<dbReference type="PANTHER" id="PTHR43298">
    <property type="entry name" value="MULTIDRUG RESISTANCE PROTEIN NORM-RELATED"/>
    <property type="match status" value="1"/>
</dbReference>
<proteinExistence type="inferred from homology"/>
<evidence type="ECO:0000256" key="12">
    <source>
        <dbReference type="ARBA" id="ARBA00031636"/>
    </source>
</evidence>
<dbReference type="GO" id="GO:0005886">
    <property type="term" value="C:plasma membrane"/>
    <property type="evidence" value="ECO:0007669"/>
    <property type="project" value="UniProtKB-SubCell"/>
</dbReference>
<comment type="function">
    <text evidence="1">Multidrug efflux pump.</text>
</comment>
<evidence type="ECO:0000256" key="6">
    <source>
        <dbReference type="ARBA" id="ARBA00022449"/>
    </source>
</evidence>
<keyword evidence="6" id="KW-0050">Antiport</keyword>
<comment type="similarity">
    <text evidence="3">Belongs to the multi antimicrobial extrusion (MATE) (TC 2.A.66.1) family.</text>
</comment>
<dbReference type="GO" id="GO:0006811">
    <property type="term" value="P:monoatomic ion transport"/>
    <property type="evidence" value="ECO:0007669"/>
    <property type="project" value="UniProtKB-KW"/>
</dbReference>
<dbReference type="Pfam" id="PF01554">
    <property type="entry name" value="MatE"/>
    <property type="match status" value="2"/>
</dbReference>
<evidence type="ECO:0000256" key="4">
    <source>
        <dbReference type="ARBA" id="ARBA00020268"/>
    </source>
</evidence>
<keyword evidence="5" id="KW-0813">Transport</keyword>
<organism evidence="14 15">
    <name type="scientific">Sellimonas intestinalis</name>
    <dbReference type="NCBI Taxonomy" id="1653434"/>
    <lineage>
        <taxon>Bacteria</taxon>
        <taxon>Bacillati</taxon>
        <taxon>Bacillota</taxon>
        <taxon>Clostridia</taxon>
        <taxon>Lachnospirales</taxon>
        <taxon>Lachnospiraceae</taxon>
        <taxon>Sellimonas</taxon>
    </lineage>
</organism>
<dbReference type="CDD" id="cd13138">
    <property type="entry name" value="MATE_yoeA_like"/>
    <property type="match status" value="1"/>
</dbReference>
<evidence type="ECO:0000256" key="2">
    <source>
        <dbReference type="ARBA" id="ARBA00004651"/>
    </source>
</evidence>
<dbReference type="AlphaFoldDB" id="A0A3E3K2W4"/>
<dbReference type="Proteomes" id="UP000261080">
    <property type="component" value="Unassembled WGS sequence"/>
</dbReference>
<protein>
    <recommendedName>
        <fullName evidence="4">Probable multidrug resistance protein NorM</fullName>
    </recommendedName>
    <alternativeName>
        <fullName evidence="12">Multidrug-efflux transporter</fullName>
    </alternativeName>
</protein>